<proteinExistence type="predicted"/>
<comment type="caution">
    <text evidence="2">The sequence shown here is derived from an EMBL/GenBank/DDBJ whole genome shotgun (WGS) entry which is preliminary data.</text>
</comment>
<sequence length="233" mass="24635">MSQFLMVAVVGLMLLLPLLPASAIFYLLKTRQERLKDRAPGLASGVFNVLGFKMSFEAAGSTATYLTLLGFATFLFLHMEALDRHERDKDKQDAWLVQIPVLMKDASGKEIAPGSYEYSQIKASVTPYSVLRANKLSLWVTRQDGAFPALNLEVSGTPPKVVDLNDASIAQVQDGNRIVVQPATITLLAPYNASMGGVPVVGTTAPPSPAPAAAPAASTVAGLATPQVPGAAQ</sequence>
<feature type="transmembrane region" description="Helical" evidence="1">
    <location>
        <begin position="62"/>
        <end position="82"/>
    </location>
</feature>
<dbReference type="OrthoDB" id="6398450at2"/>
<protein>
    <submittedName>
        <fullName evidence="2">Uncharacterized protein</fullName>
    </submittedName>
</protein>
<feature type="transmembrane region" description="Helical" evidence="1">
    <location>
        <begin position="6"/>
        <end position="27"/>
    </location>
</feature>
<keyword evidence="3" id="KW-1185">Reference proteome</keyword>
<gene>
    <name evidence="2" type="ORF">ARC20_05630</name>
</gene>
<dbReference type="EMBL" id="LLXU01000056">
    <property type="protein sequence ID" value="KRG46335.1"/>
    <property type="molecule type" value="Genomic_DNA"/>
</dbReference>
<dbReference type="AlphaFoldDB" id="A0A0R0AM96"/>
<keyword evidence="1" id="KW-1133">Transmembrane helix</keyword>
<reference evidence="2 3" key="1">
    <citation type="submission" date="2015-10" db="EMBL/GenBank/DDBJ databases">
        <title>Genome sequencing and analysis of members of genus Stenotrophomonas.</title>
        <authorList>
            <person name="Patil P.P."/>
            <person name="Midha S."/>
            <person name="Patil P.B."/>
        </authorList>
    </citation>
    <scope>NUCLEOTIDE SEQUENCE [LARGE SCALE GENOMIC DNA]</scope>
    <source>
        <strain evidence="2 3">JCM 16536</strain>
    </source>
</reference>
<dbReference type="RefSeq" id="WP_057645012.1">
    <property type="nucleotide sequence ID" value="NZ_LLXU01000056.1"/>
</dbReference>
<accession>A0A0R0AM96</accession>
<evidence type="ECO:0000313" key="3">
    <source>
        <dbReference type="Proteomes" id="UP000051802"/>
    </source>
</evidence>
<dbReference type="Proteomes" id="UP000051802">
    <property type="component" value="Unassembled WGS sequence"/>
</dbReference>
<keyword evidence="1" id="KW-0812">Transmembrane</keyword>
<evidence type="ECO:0000256" key="1">
    <source>
        <dbReference type="SAM" id="Phobius"/>
    </source>
</evidence>
<keyword evidence="1" id="KW-0472">Membrane</keyword>
<evidence type="ECO:0000313" key="2">
    <source>
        <dbReference type="EMBL" id="KRG46335.1"/>
    </source>
</evidence>
<name>A0A0R0AM96_9GAMM</name>
<dbReference type="STRING" id="676599.ARC20_05630"/>
<organism evidence="2 3">
    <name type="scientific">Stenotrophomonas panacihumi</name>
    <dbReference type="NCBI Taxonomy" id="676599"/>
    <lineage>
        <taxon>Bacteria</taxon>
        <taxon>Pseudomonadati</taxon>
        <taxon>Pseudomonadota</taxon>
        <taxon>Gammaproteobacteria</taxon>
        <taxon>Lysobacterales</taxon>
        <taxon>Lysobacteraceae</taxon>
        <taxon>Stenotrophomonas</taxon>
    </lineage>
</organism>